<evidence type="ECO:0000256" key="2">
    <source>
        <dbReference type="SAM" id="Phobius"/>
    </source>
</evidence>
<dbReference type="VEuPathDB" id="VectorBase:RSAN_047846"/>
<feature type="region of interest" description="Disordered" evidence="1">
    <location>
        <begin position="141"/>
        <end position="162"/>
    </location>
</feature>
<comment type="caution">
    <text evidence="3">The sequence shown here is derived from an EMBL/GenBank/DDBJ whole genome shotgun (WGS) entry which is preliminary data.</text>
</comment>
<proteinExistence type="predicted"/>
<feature type="transmembrane region" description="Helical" evidence="2">
    <location>
        <begin position="168"/>
        <end position="196"/>
    </location>
</feature>
<keyword evidence="2" id="KW-0472">Membrane</keyword>
<evidence type="ECO:0000313" key="4">
    <source>
        <dbReference type="Proteomes" id="UP000821837"/>
    </source>
</evidence>
<evidence type="ECO:0000313" key="3">
    <source>
        <dbReference type="EMBL" id="KAH7948409.1"/>
    </source>
</evidence>
<feature type="compositionally biased region" description="Basic residues" evidence="1">
    <location>
        <begin position="300"/>
        <end position="313"/>
    </location>
</feature>
<dbReference type="Proteomes" id="UP000821837">
    <property type="component" value="Chromosome 6"/>
</dbReference>
<reference evidence="3" key="2">
    <citation type="submission" date="2021-09" db="EMBL/GenBank/DDBJ databases">
        <authorList>
            <person name="Jia N."/>
            <person name="Wang J."/>
            <person name="Shi W."/>
            <person name="Du L."/>
            <person name="Sun Y."/>
            <person name="Zhan W."/>
            <person name="Jiang J."/>
            <person name="Wang Q."/>
            <person name="Zhang B."/>
            <person name="Ji P."/>
            <person name="Sakyi L.B."/>
            <person name="Cui X."/>
            <person name="Yuan T."/>
            <person name="Jiang B."/>
            <person name="Yang W."/>
            <person name="Lam T.T.-Y."/>
            <person name="Chang Q."/>
            <person name="Ding S."/>
            <person name="Wang X."/>
            <person name="Zhu J."/>
            <person name="Ruan X."/>
            <person name="Zhao L."/>
            <person name="Wei J."/>
            <person name="Que T."/>
            <person name="Du C."/>
            <person name="Cheng J."/>
            <person name="Dai P."/>
            <person name="Han X."/>
            <person name="Huang E."/>
            <person name="Gao Y."/>
            <person name="Liu J."/>
            <person name="Shao H."/>
            <person name="Ye R."/>
            <person name="Li L."/>
            <person name="Wei W."/>
            <person name="Wang X."/>
            <person name="Wang C."/>
            <person name="Huo Q."/>
            <person name="Li W."/>
            <person name="Guo W."/>
            <person name="Chen H."/>
            <person name="Chen S."/>
            <person name="Zhou L."/>
            <person name="Zhou L."/>
            <person name="Ni X."/>
            <person name="Tian J."/>
            <person name="Zhou Y."/>
            <person name="Sheng Y."/>
            <person name="Liu T."/>
            <person name="Pan Y."/>
            <person name="Xia L."/>
            <person name="Li J."/>
            <person name="Zhao F."/>
            <person name="Cao W."/>
        </authorList>
    </citation>
    <scope>NUCLEOTIDE SEQUENCE</scope>
    <source>
        <strain evidence="3">Rsan-2018</strain>
        <tissue evidence="3">Larvae</tissue>
    </source>
</reference>
<keyword evidence="2" id="KW-0812">Transmembrane</keyword>
<dbReference type="GO" id="GO:0004867">
    <property type="term" value="F:serine-type endopeptidase inhibitor activity"/>
    <property type="evidence" value="ECO:0007669"/>
    <property type="project" value="InterPro"/>
</dbReference>
<feature type="region of interest" description="Disordered" evidence="1">
    <location>
        <begin position="58"/>
        <end position="123"/>
    </location>
</feature>
<protein>
    <submittedName>
        <fullName evidence="3">Uncharacterized protein</fullName>
    </submittedName>
</protein>
<dbReference type="EMBL" id="JABSTV010001252">
    <property type="protein sequence ID" value="KAH7948409.1"/>
    <property type="molecule type" value="Genomic_DNA"/>
</dbReference>
<organism evidence="3 4">
    <name type="scientific">Rhipicephalus sanguineus</name>
    <name type="common">Brown dog tick</name>
    <name type="synonym">Ixodes sanguineus</name>
    <dbReference type="NCBI Taxonomy" id="34632"/>
    <lineage>
        <taxon>Eukaryota</taxon>
        <taxon>Metazoa</taxon>
        <taxon>Ecdysozoa</taxon>
        <taxon>Arthropoda</taxon>
        <taxon>Chelicerata</taxon>
        <taxon>Arachnida</taxon>
        <taxon>Acari</taxon>
        <taxon>Parasitiformes</taxon>
        <taxon>Ixodida</taxon>
        <taxon>Ixodoidea</taxon>
        <taxon>Ixodidae</taxon>
        <taxon>Rhipicephalinae</taxon>
        <taxon>Rhipicephalus</taxon>
        <taxon>Rhipicephalus</taxon>
    </lineage>
</organism>
<feature type="region of interest" description="Disordered" evidence="1">
    <location>
        <begin position="298"/>
        <end position="326"/>
    </location>
</feature>
<name>A0A9D4PPH1_RHISA</name>
<dbReference type="InterPro" id="IPR036880">
    <property type="entry name" value="Kunitz_BPTI_sf"/>
</dbReference>
<feature type="compositionally biased region" description="Polar residues" evidence="1">
    <location>
        <begin position="149"/>
        <end position="159"/>
    </location>
</feature>
<accession>A0A9D4PPH1</accession>
<dbReference type="Gene3D" id="4.10.410.10">
    <property type="entry name" value="Pancreatic trypsin inhibitor Kunitz domain"/>
    <property type="match status" value="1"/>
</dbReference>
<keyword evidence="2" id="KW-1133">Transmembrane helix</keyword>
<reference evidence="3" key="1">
    <citation type="journal article" date="2020" name="Cell">
        <title>Large-Scale Comparative Analyses of Tick Genomes Elucidate Their Genetic Diversity and Vector Capacities.</title>
        <authorList>
            <consortium name="Tick Genome and Microbiome Consortium (TIGMIC)"/>
            <person name="Jia N."/>
            <person name="Wang J."/>
            <person name="Shi W."/>
            <person name="Du L."/>
            <person name="Sun Y."/>
            <person name="Zhan W."/>
            <person name="Jiang J.F."/>
            <person name="Wang Q."/>
            <person name="Zhang B."/>
            <person name="Ji P."/>
            <person name="Bell-Sakyi L."/>
            <person name="Cui X.M."/>
            <person name="Yuan T.T."/>
            <person name="Jiang B.G."/>
            <person name="Yang W.F."/>
            <person name="Lam T.T."/>
            <person name="Chang Q.C."/>
            <person name="Ding S.J."/>
            <person name="Wang X.J."/>
            <person name="Zhu J.G."/>
            <person name="Ruan X.D."/>
            <person name="Zhao L."/>
            <person name="Wei J.T."/>
            <person name="Ye R.Z."/>
            <person name="Que T.C."/>
            <person name="Du C.H."/>
            <person name="Zhou Y.H."/>
            <person name="Cheng J.X."/>
            <person name="Dai P.F."/>
            <person name="Guo W.B."/>
            <person name="Han X.H."/>
            <person name="Huang E.J."/>
            <person name="Li L.F."/>
            <person name="Wei W."/>
            <person name="Gao Y.C."/>
            <person name="Liu J.Z."/>
            <person name="Shao H.Z."/>
            <person name="Wang X."/>
            <person name="Wang C.C."/>
            <person name="Yang T.C."/>
            <person name="Huo Q.B."/>
            <person name="Li W."/>
            <person name="Chen H.Y."/>
            <person name="Chen S.E."/>
            <person name="Zhou L.G."/>
            <person name="Ni X.B."/>
            <person name="Tian J.H."/>
            <person name="Sheng Y."/>
            <person name="Liu T."/>
            <person name="Pan Y.S."/>
            <person name="Xia L.Y."/>
            <person name="Li J."/>
            <person name="Zhao F."/>
            <person name="Cao W.C."/>
        </authorList>
    </citation>
    <scope>NUCLEOTIDE SEQUENCE</scope>
    <source>
        <strain evidence="3">Rsan-2018</strain>
    </source>
</reference>
<gene>
    <name evidence="3" type="ORF">HPB52_021976</name>
</gene>
<sequence length="529" mass="59058">MDPRQHPIPPNAAAFQDGLYEMPAFFNGQLGHLQEMAWHEEPQWLPAEAPYWYNQDASAQSPHVMPEPRTAARDETQCGDSVDVRLPQQRGETKKGRQASLSSIGTLKGPPGHGSGSSSFWSQHSTPDVKNSWASSASSLSTADTSNAVSESQLITTPERQQRSKTAAFPWMTCVPMVGLTTLAALLFLFVVFIAVRSQRFMMQLPVTPYVDEGYWQNSWPRAANIGNAVVYSKGGPLEGRENLVSKVTVPELRKGAAQKADSFTMADDDMPLSVTRRVRKQDTTTSAMTMARVNNSVRHTSKRHVTRRRKKENAHNAPASREYANGDEEEDALIFPFRRPARPACGSVFYTFCERPPLEFHYRRRLNSCVQTSPVDAADICNRGGNRFASLDRCLDSCVSAELPAKECFDRPLFTRCARKCVPWAFPSGGCPANGSTVFRTAQECRKRCEDRQHGPRCQLPEVVACGPNHLKYTYFAYRHPTGRRVRCLRSSMTMLRGHRCLAGANRFHSRGSCVSSCSVRPHSLRHS</sequence>
<keyword evidence="4" id="KW-1185">Reference proteome</keyword>
<dbReference type="AlphaFoldDB" id="A0A9D4PPH1"/>
<evidence type="ECO:0000256" key="1">
    <source>
        <dbReference type="SAM" id="MobiDB-lite"/>
    </source>
</evidence>